<dbReference type="Pfam" id="PF13621">
    <property type="entry name" value="Cupin_8"/>
    <property type="match status" value="1"/>
</dbReference>
<dbReference type="GO" id="GO:0032259">
    <property type="term" value="P:methylation"/>
    <property type="evidence" value="ECO:0007669"/>
    <property type="project" value="UniProtKB-KW"/>
</dbReference>
<feature type="domain" description="Cupin-like" evidence="1">
    <location>
        <begin position="243"/>
        <end position="448"/>
    </location>
</feature>
<dbReference type="EMBL" id="MRVG01000003">
    <property type="protein sequence ID" value="PMB70766.1"/>
    <property type="molecule type" value="Genomic_DNA"/>
</dbReference>
<protein>
    <submittedName>
        <fullName evidence="2">Lysine-specific demethylase 8</fullName>
    </submittedName>
</protein>
<sequence length="1134" mass="119556">MSGPHSTWPEFKRLLERYQKGTEQLANASNAAISLPDGLPFNGGVEELDGQAMEKQLKIQARYLLNMYDALAHESVELNTACTQISRRLKMVVLASHARLYAYRFDQVPFYWRQIYSDAQILTTFHILLLYESKKLPSEQQQAFLEMLDEVVSRLDLCLITAGGGGRILDKPWIEKSLAMVGEAWKPTADFGPVRKFSSAEPNGRPELLRPCARFERWSIKQFETYMSQGYEAAEKGDDLGPVPAVFTGLIKDDWPAIKDSKWVRPSYLFGKTLGGRRLVPVEIGRSYVDQGWGQEFMSFREFVIRYIDCTLAVGHVTGAIADVATVHRGSEAQLGYLAQHNLFAQIPELRNDILVPDFCWADVPGHPFKPDQDKPKLDVPELNAWFGPANTMTPLHTDGYTNLLCQVVGTKYVRLYPPQADRFMRPMSTNENGVDMSNTSSIDIGAVYLDGILGGDNDEDMMEVDDEDAQDAREFIQEIKDSLKHVHKLAALALALQIRGAVEPRGVFRHLALKRGNLVLHLHGEANVVEAVDEAVLAKLLDVEAADDVAGGLLAGADEDLGPAVGLLVEDKGRVFGAVVEVAQGVEERAAEARALDCLEELLGDDGVGVDVGLVERRGDALEVDKRGDAGGGARALATGSRGYIGVGMGEVVLGLIGEGLARLGVFGDALVNVGLAGAGGGGLAAGRRRRDVGACGVVGELAHVGELADNGGGGGHDRRHEVGAAAGALAALKVAVRGAGAALLGGEDVRVHAEAHAAAGLAPLEAGVDENLVDALLLGLRLDQAGAGHHHGALHIGRDLFALDDAGGCAHVLDARVGARTDEDLVDGNLLEGRAGSEAHVLEHAAAGSLLRLGRKRLGVWDGAGDGDDVLGAGAPGNGRNDVLGVDEDVNVVLGVGIGLQGAPVGHGAVPFFGAELGGKWAALEVLKGNVVGGDHAGACAALDGHVADGHAGLHAEAANDRAAKLNDGASAAGSANLANGVEDNILGADAGGEFAIDLDAHVLAALGNETLRSEDVLDLAGADAKGERAKGAVGGRVRVAANQGGAGQCEALLRADDVHDALALVAEAKVGQAKVLDVFLERDALRARVVLFDKAGNVLHAFTGSGRDILQRRRVNKLCGGVKESPPKLSH</sequence>
<proteinExistence type="predicted"/>
<name>A0A2N6NU12_BEABA</name>
<reference evidence="2 3" key="1">
    <citation type="journal article" date="2016" name="Appl. Microbiol. Biotechnol.">
        <title>Characterization of T-DNA insertion mutants with decreased virulence in the entomopathogenic fungus Beauveria bassiana JEF-007.</title>
        <authorList>
            <person name="Kim S."/>
            <person name="Lee S.J."/>
            <person name="Nai Y.S."/>
            <person name="Yu J.S."/>
            <person name="Lee M.R."/>
            <person name="Yang Y.T."/>
            <person name="Kim J.S."/>
        </authorList>
    </citation>
    <scope>NUCLEOTIDE SEQUENCE [LARGE SCALE GENOMIC DNA]</scope>
    <source>
        <strain evidence="2 3">JEF-007</strain>
    </source>
</reference>
<dbReference type="GO" id="GO:0008168">
    <property type="term" value="F:methyltransferase activity"/>
    <property type="evidence" value="ECO:0007669"/>
    <property type="project" value="UniProtKB-KW"/>
</dbReference>
<dbReference type="AntiFam" id="ANF00098">
    <property type="entry name" value="Shadow ORF (opposite leuC)"/>
</dbReference>
<evidence type="ECO:0000259" key="1">
    <source>
        <dbReference type="Pfam" id="PF13621"/>
    </source>
</evidence>
<dbReference type="Proteomes" id="UP000235728">
    <property type="component" value="Unassembled WGS sequence"/>
</dbReference>
<dbReference type="PANTHER" id="PTHR12461">
    <property type="entry name" value="HYPOXIA-INDUCIBLE FACTOR 1 ALPHA INHIBITOR-RELATED"/>
    <property type="match status" value="1"/>
</dbReference>
<keyword evidence="2" id="KW-0808">Transferase</keyword>
<keyword evidence="2" id="KW-0489">Methyltransferase</keyword>
<dbReference type="AlphaFoldDB" id="A0A2N6NU12"/>
<gene>
    <name evidence="2" type="primary">kdm8</name>
    <name evidence="2" type="ORF">BM221_003223</name>
</gene>
<dbReference type="SUPFAM" id="SSF51197">
    <property type="entry name" value="Clavaminate synthase-like"/>
    <property type="match status" value="1"/>
</dbReference>
<evidence type="ECO:0000313" key="2">
    <source>
        <dbReference type="EMBL" id="PMB70766.1"/>
    </source>
</evidence>
<dbReference type="Gene3D" id="2.60.120.650">
    <property type="entry name" value="Cupin"/>
    <property type="match status" value="1"/>
</dbReference>
<evidence type="ECO:0000313" key="3">
    <source>
        <dbReference type="Proteomes" id="UP000235728"/>
    </source>
</evidence>
<organism evidence="2 3">
    <name type="scientific">Beauveria bassiana</name>
    <name type="common">White muscardine disease fungus</name>
    <name type="synonym">Tritirachium shiotae</name>
    <dbReference type="NCBI Taxonomy" id="176275"/>
    <lineage>
        <taxon>Eukaryota</taxon>
        <taxon>Fungi</taxon>
        <taxon>Dikarya</taxon>
        <taxon>Ascomycota</taxon>
        <taxon>Pezizomycotina</taxon>
        <taxon>Sordariomycetes</taxon>
        <taxon>Hypocreomycetidae</taxon>
        <taxon>Hypocreales</taxon>
        <taxon>Cordycipitaceae</taxon>
        <taxon>Beauveria</taxon>
    </lineage>
</organism>
<comment type="caution">
    <text evidence="2">The sequence shown here is derived from an EMBL/GenBank/DDBJ whole genome shotgun (WGS) entry which is preliminary data.</text>
</comment>
<dbReference type="PANTHER" id="PTHR12461:SF101">
    <property type="entry name" value="TRNA WYBUTOSINE-SYNTHESIZING PROTEIN 4"/>
    <property type="match status" value="1"/>
</dbReference>
<accession>A0A2N6NU12</accession>
<dbReference type="InterPro" id="IPR041667">
    <property type="entry name" value="Cupin_8"/>
</dbReference>